<dbReference type="InterPro" id="IPR050684">
    <property type="entry name" value="HTH-Siroheme_Decarb"/>
</dbReference>
<dbReference type="Gene3D" id="1.10.10.10">
    <property type="entry name" value="Winged helix-like DNA-binding domain superfamily/Winged helix DNA-binding domain"/>
    <property type="match status" value="1"/>
</dbReference>
<dbReference type="PROSITE" id="PS00519">
    <property type="entry name" value="HTH_ASNC_1"/>
    <property type="match status" value="1"/>
</dbReference>
<evidence type="ECO:0000256" key="2">
    <source>
        <dbReference type="ARBA" id="ARBA00023444"/>
    </source>
</evidence>
<proteinExistence type="inferred from homology"/>
<dbReference type="AlphaFoldDB" id="R4KLB1"/>
<reference evidence="8 9" key="1">
    <citation type="submission" date="2012-01" db="EMBL/GenBank/DDBJ databases">
        <title>Complete sequence of Desulfotomaculum gibsoniae DSM 7213.</title>
        <authorList>
            <consortium name="US DOE Joint Genome Institute"/>
            <person name="Lucas S."/>
            <person name="Han J."/>
            <person name="Lapidus A."/>
            <person name="Cheng J.-F."/>
            <person name="Goodwin L."/>
            <person name="Pitluck S."/>
            <person name="Peters L."/>
            <person name="Ovchinnikova G."/>
            <person name="Teshima H."/>
            <person name="Detter J.C."/>
            <person name="Han C."/>
            <person name="Tapia R."/>
            <person name="Land M."/>
            <person name="Hauser L."/>
            <person name="Kyrpides N."/>
            <person name="Ivanova N."/>
            <person name="Pagani I."/>
            <person name="Parshina S."/>
            <person name="Plugge C."/>
            <person name="Muyzer G."/>
            <person name="Kuever J."/>
            <person name="Ivanova A."/>
            <person name="Nazina T."/>
            <person name="Klenk H.-P."/>
            <person name="Brambilla E."/>
            <person name="Spring S."/>
            <person name="Stams A.F."/>
            <person name="Woyke T."/>
        </authorList>
    </citation>
    <scope>NUCLEOTIDE SEQUENCE [LARGE SCALE GENOMIC DNA]</scope>
    <source>
        <strain evidence="8 9">DSM 7213</strain>
    </source>
</reference>
<keyword evidence="1" id="KW-0456">Lyase</keyword>
<organism evidence="8 9">
    <name type="scientific">Desulfoscipio gibsoniae DSM 7213</name>
    <dbReference type="NCBI Taxonomy" id="767817"/>
    <lineage>
        <taxon>Bacteria</taxon>
        <taxon>Bacillati</taxon>
        <taxon>Bacillota</taxon>
        <taxon>Clostridia</taxon>
        <taxon>Eubacteriales</taxon>
        <taxon>Desulfallaceae</taxon>
        <taxon>Desulfoscipio</taxon>
    </lineage>
</organism>
<accession>R4KLB1</accession>
<feature type="domain" description="Siroheme decarboxylase NirL-like HTH" evidence="7">
    <location>
        <begin position="7"/>
        <end position="53"/>
    </location>
</feature>
<dbReference type="GO" id="GO:0016829">
    <property type="term" value="F:lyase activity"/>
    <property type="evidence" value="ECO:0007669"/>
    <property type="project" value="UniProtKB-KW"/>
</dbReference>
<evidence type="ECO:0000256" key="3">
    <source>
        <dbReference type="ARBA" id="ARBA00023457"/>
    </source>
</evidence>
<dbReference type="InterPro" id="IPR036388">
    <property type="entry name" value="WH-like_DNA-bd_sf"/>
</dbReference>
<dbReference type="InterPro" id="IPR053953">
    <property type="entry name" value="NirdL-like_HTH"/>
</dbReference>
<dbReference type="Pfam" id="PF22451">
    <property type="entry name" value="NirdL-like_HTH"/>
    <property type="match status" value="1"/>
</dbReference>
<dbReference type="Gene3D" id="3.30.70.3460">
    <property type="match status" value="1"/>
</dbReference>
<dbReference type="Proteomes" id="UP000013520">
    <property type="component" value="Chromosome"/>
</dbReference>
<dbReference type="EMBL" id="CP003273">
    <property type="protein sequence ID" value="AGL02362.1"/>
    <property type="molecule type" value="Genomic_DNA"/>
</dbReference>
<comment type="similarity">
    <text evidence="3">Belongs to the Ahb/Nir family.</text>
</comment>
<dbReference type="RefSeq" id="WP_006520777.1">
    <property type="nucleotide sequence ID" value="NC_021184.1"/>
</dbReference>
<dbReference type="SUPFAM" id="SSF46785">
    <property type="entry name" value="Winged helix' DNA-binding domain"/>
    <property type="match status" value="1"/>
</dbReference>
<dbReference type="eggNOG" id="COG1522">
    <property type="taxonomic scope" value="Bacteria"/>
</dbReference>
<evidence type="ECO:0000256" key="1">
    <source>
        <dbReference type="ARBA" id="ARBA00023239"/>
    </source>
</evidence>
<dbReference type="HOGENOM" id="CLU_112007_1_0_9"/>
<keyword evidence="9" id="KW-1185">Reference proteome</keyword>
<dbReference type="Pfam" id="PF17805">
    <property type="entry name" value="AsnC_trans_reg2"/>
    <property type="match status" value="1"/>
</dbReference>
<evidence type="ECO:0000256" key="5">
    <source>
        <dbReference type="ARBA" id="ARBA00048470"/>
    </source>
</evidence>
<dbReference type="InterPro" id="IPR019888">
    <property type="entry name" value="Tscrpt_reg_AsnC-like"/>
</dbReference>
<comment type="pathway">
    <text evidence="2">Porphyrin-containing compound metabolism.</text>
</comment>
<dbReference type="STRING" id="767817.Desgi_2975"/>
<dbReference type="EC" id="4.1.1.111" evidence="4"/>
<dbReference type="SMART" id="SM00344">
    <property type="entry name" value="HTH_ASNC"/>
    <property type="match status" value="1"/>
</dbReference>
<dbReference type="KEGG" id="dgi:Desgi_2975"/>
<evidence type="ECO:0000313" key="8">
    <source>
        <dbReference type="EMBL" id="AGL02362.1"/>
    </source>
</evidence>
<protein>
    <recommendedName>
        <fullName evidence="4">siroheme decarboxylase</fullName>
        <ecNumber evidence="4">4.1.1.111</ecNumber>
    </recommendedName>
</protein>
<evidence type="ECO:0000259" key="6">
    <source>
        <dbReference type="Pfam" id="PF17805"/>
    </source>
</evidence>
<dbReference type="OrthoDB" id="9806536at2"/>
<name>R4KLB1_9FIRM</name>
<sequence>MNLDRIDRKILQVIQSDFPLMERPYLQVAESVGISEGEVLERIGRMQEEGLIRRLGGLFNSRKLGYTGTLCALRVPHEDIERVAGIINEYHGVTHNYLRNHEYNMWFTMLAESENKLDELLTEIRQKTGITQILNLPAVNLFKVRVNFNL</sequence>
<dbReference type="InterPro" id="IPR040523">
    <property type="entry name" value="AsnC_trans_reg2"/>
</dbReference>
<evidence type="ECO:0000256" key="4">
    <source>
        <dbReference type="ARBA" id="ARBA00023471"/>
    </source>
</evidence>
<gene>
    <name evidence="8" type="ORF">Desgi_2975</name>
</gene>
<dbReference type="PANTHER" id="PTHR43413:SF1">
    <property type="entry name" value="SIROHEME DECARBOXYLASE NIRL SUBUNIT"/>
    <property type="match status" value="1"/>
</dbReference>
<evidence type="ECO:0000259" key="7">
    <source>
        <dbReference type="Pfam" id="PF22451"/>
    </source>
</evidence>
<dbReference type="InterPro" id="IPR036390">
    <property type="entry name" value="WH_DNA-bd_sf"/>
</dbReference>
<dbReference type="InterPro" id="IPR019885">
    <property type="entry name" value="Tscrpt_reg_HTH_AsnC-type_CS"/>
</dbReference>
<comment type="catalytic activity">
    <reaction evidence="5">
        <text>siroheme + 2 H(+) = 12,18-didecarboxysiroheme + 2 CO2</text>
        <dbReference type="Rhea" id="RHEA:19093"/>
        <dbReference type="ChEBI" id="CHEBI:15378"/>
        <dbReference type="ChEBI" id="CHEBI:16526"/>
        <dbReference type="ChEBI" id="CHEBI:60052"/>
        <dbReference type="ChEBI" id="CHEBI:140497"/>
        <dbReference type="EC" id="4.1.1.111"/>
    </reaction>
</comment>
<evidence type="ECO:0000313" key="9">
    <source>
        <dbReference type="Proteomes" id="UP000013520"/>
    </source>
</evidence>
<feature type="domain" description="Siroheme decarboxylase AsnC-like ligand binding" evidence="6">
    <location>
        <begin position="63"/>
        <end position="143"/>
    </location>
</feature>
<dbReference type="PANTHER" id="PTHR43413">
    <property type="entry name" value="TRANSCRIPTIONAL REGULATOR, ASNC FAMILY"/>
    <property type="match status" value="1"/>
</dbReference>